<gene>
    <name evidence="1" type="primary">BQ5605_C001g00180</name>
    <name evidence="1" type="ORF">BQ5605_C001G00180</name>
</gene>
<proteinExistence type="predicted"/>
<protein>
    <submittedName>
        <fullName evidence="1">BQ5605_C001g00180 protein</fullName>
    </submittedName>
</protein>
<accession>A0A2X0M2J1</accession>
<name>A0A2X0M2J1_9BASI</name>
<dbReference type="EMBL" id="FQNC01000043">
    <property type="protein sequence ID" value="SGY44603.1"/>
    <property type="molecule type" value="Genomic_DNA"/>
</dbReference>
<evidence type="ECO:0000313" key="1">
    <source>
        <dbReference type="EMBL" id="SGY44603.1"/>
    </source>
</evidence>
<organism evidence="1 2">
    <name type="scientific">Microbotryum silenes-dioicae</name>
    <dbReference type="NCBI Taxonomy" id="796604"/>
    <lineage>
        <taxon>Eukaryota</taxon>
        <taxon>Fungi</taxon>
        <taxon>Dikarya</taxon>
        <taxon>Basidiomycota</taxon>
        <taxon>Pucciniomycotina</taxon>
        <taxon>Microbotryomycetes</taxon>
        <taxon>Microbotryales</taxon>
        <taxon>Microbotryaceae</taxon>
        <taxon>Microbotryum</taxon>
    </lineage>
</organism>
<keyword evidence="2" id="KW-1185">Reference proteome</keyword>
<dbReference type="AlphaFoldDB" id="A0A2X0M2J1"/>
<dbReference type="Proteomes" id="UP000249464">
    <property type="component" value="Unassembled WGS sequence"/>
</dbReference>
<reference evidence="1 2" key="1">
    <citation type="submission" date="2016-11" db="EMBL/GenBank/DDBJ databases">
        <authorList>
            <person name="Jaros S."/>
            <person name="Januszkiewicz K."/>
            <person name="Wedrychowicz H."/>
        </authorList>
    </citation>
    <scope>NUCLEOTIDE SEQUENCE [LARGE SCALE GENOMIC DNA]</scope>
</reference>
<sequence length="59" mass="6558">MRLMALNGRDTHFTTLSSLASLRSEISRIAVEGTPSSSASRRIFFNATISPVSLLRDRY</sequence>
<evidence type="ECO:0000313" key="2">
    <source>
        <dbReference type="Proteomes" id="UP000249464"/>
    </source>
</evidence>